<keyword evidence="2" id="KW-1185">Reference proteome</keyword>
<proteinExistence type="predicted"/>
<evidence type="ECO:0000313" key="2">
    <source>
        <dbReference type="Proteomes" id="UP001500027"/>
    </source>
</evidence>
<dbReference type="RefSeq" id="WP_139002827.1">
    <property type="nucleotide sequence ID" value="NZ_BAABAV010000003.1"/>
</dbReference>
<protein>
    <submittedName>
        <fullName evidence="1">Uncharacterized protein</fullName>
    </submittedName>
</protein>
<organism evidence="1 2">
    <name type="scientific">Hyunsoonleella aestuarii</name>
    <dbReference type="NCBI Taxonomy" id="912802"/>
    <lineage>
        <taxon>Bacteria</taxon>
        <taxon>Pseudomonadati</taxon>
        <taxon>Bacteroidota</taxon>
        <taxon>Flavobacteriia</taxon>
        <taxon>Flavobacteriales</taxon>
        <taxon>Flavobacteriaceae</taxon>
    </lineage>
</organism>
<dbReference type="Proteomes" id="UP001500027">
    <property type="component" value="Unassembled WGS sequence"/>
</dbReference>
<evidence type="ECO:0000313" key="1">
    <source>
        <dbReference type="EMBL" id="GAA4270447.1"/>
    </source>
</evidence>
<comment type="caution">
    <text evidence="1">The sequence shown here is derived from an EMBL/GenBank/DDBJ whole genome shotgun (WGS) entry which is preliminary data.</text>
</comment>
<gene>
    <name evidence="1" type="ORF">GCM10022257_25480</name>
</gene>
<accession>A0ABP8EDW9</accession>
<sequence length="118" mass="13164">MSVTVKEIKKATNSKDEEFYGLIVQSGAVPVKSKQTGRVYLTAKTAFVATTFDEETASSLIGTTFEGSIRKVPTDPYEYTIEETGEIIELSHRWEYYDPALDLEEQVVSIADIMQTAD</sequence>
<reference evidence="2" key="1">
    <citation type="journal article" date="2019" name="Int. J. Syst. Evol. Microbiol.">
        <title>The Global Catalogue of Microorganisms (GCM) 10K type strain sequencing project: providing services to taxonomists for standard genome sequencing and annotation.</title>
        <authorList>
            <consortium name="The Broad Institute Genomics Platform"/>
            <consortium name="The Broad Institute Genome Sequencing Center for Infectious Disease"/>
            <person name="Wu L."/>
            <person name="Ma J."/>
        </authorList>
    </citation>
    <scope>NUCLEOTIDE SEQUENCE [LARGE SCALE GENOMIC DNA]</scope>
    <source>
        <strain evidence="2">JCM 17452</strain>
    </source>
</reference>
<dbReference type="EMBL" id="BAABAV010000003">
    <property type="protein sequence ID" value="GAA4270447.1"/>
    <property type="molecule type" value="Genomic_DNA"/>
</dbReference>
<name>A0ABP8EDW9_9FLAO</name>